<dbReference type="Proteomes" id="UP000256780">
    <property type="component" value="Chromosome CBM2587_a"/>
</dbReference>
<protein>
    <submittedName>
        <fullName evidence="1">Uncharacterized protein</fullName>
    </submittedName>
</protein>
<dbReference type="EMBL" id="OFSQ01000019">
    <property type="protein sequence ID" value="SOY52191.1"/>
    <property type="molecule type" value="Genomic_DNA"/>
</dbReference>
<proteinExistence type="predicted"/>
<gene>
    <name evidence="1" type="ORF">CBM2587_A260004</name>
</gene>
<comment type="caution">
    <text evidence="1">The sequence shown here is derived from an EMBL/GenBank/DDBJ whole genome shotgun (WGS) entry which is preliminary data.</text>
</comment>
<accession>A0A976A1L5</accession>
<evidence type="ECO:0000313" key="1">
    <source>
        <dbReference type="EMBL" id="SOY52191.1"/>
    </source>
</evidence>
<reference evidence="1 2" key="1">
    <citation type="submission" date="2018-01" db="EMBL/GenBank/DDBJ databases">
        <authorList>
            <person name="Clerissi C."/>
        </authorList>
    </citation>
    <scope>NUCLEOTIDE SEQUENCE [LARGE SCALE GENOMIC DNA]</scope>
    <source>
        <strain evidence="1">Cupriavidus sp. LMG 19464</strain>
    </source>
</reference>
<dbReference type="AlphaFoldDB" id="A0A976A1L5"/>
<evidence type="ECO:0000313" key="2">
    <source>
        <dbReference type="Proteomes" id="UP000256780"/>
    </source>
</evidence>
<organism evidence="1 2">
    <name type="scientific">Cupriavidus taiwanensis</name>
    <dbReference type="NCBI Taxonomy" id="164546"/>
    <lineage>
        <taxon>Bacteria</taxon>
        <taxon>Pseudomonadati</taxon>
        <taxon>Pseudomonadota</taxon>
        <taxon>Betaproteobacteria</taxon>
        <taxon>Burkholderiales</taxon>
        <taxon>Burkholderiaceae</taxon>
        <taxon>Cupriavidus</taxon>
    </lineage>
</organism>
<name>A0A976A1L5_9BURK</name>
<sequence length="56" mass="6359">MGDEHRAVMTQNGDWLLGYDPRAITETRGKPILKRSEHALPDVLAIIRSMRFIANP</sequence>